<dbReference type="EMBL" id="FR824105">
    <property type="protein sequence ID" value="CCA18966.1"/>
    <property type="molecule type" value="Genomic_DNA"/>
</dbReference>
<gene>
    <name evidence="1" type="primary">AlNc14C60G4427</name>
    <name evidence="2" type="synonym">AlNc14C261G9813</name>
    <name evidence="1" type="ORF">ALNC14_051090</name>
    <name evidence="2" type="ORF">ALNC14_109780</name>
</gene>
<dbReference type="AlphaFoldDB" id="F0WCP5"/>
<protein>
    <submittedName>
        <fullName evidence="2">AlNc14C261G9813 protein</fullName>
    </submittedName>
    <submittedName>
        <fullName evidence="1">AlNc14C60G4427 protein</fullName>
    </submittedName>
</protein>
<organism evidence="1">
    <name type="scientific">Albugo laibachii Nc14</name>
    <dbReference type="NCBI Taxonomy" id="890382"/>
    <lineage>
        <taxon>Eukaryota</taxon>
        <taxon>Sar</taxon>
        <taxon>Stramenopiles</taxon>
        <taxon>Oomycota</taxon>
        <taxon>Peronosporomycetes</taxon>
        <taxon>Albuginales</taxon>
        <taxon>Albuginaceae</taxon>
        <taxon>Albugo</taxon>
    </lineage>
</organism>
<evidence type="ECO:0000313" key="2">
    <source>
        <dbReference type="EMBL" id="CCA24834.1"/>
    </source>
</evidence>
<reference evidence="1" key="2">
    <citation type="submission" date="2011-02" db="EMBL/GenBank/DDBJ databases">
        <authorList>
            <person name="MacLean D."/>
        </authorList>
    </citation>
    <scope>NUCLEOTIDE SEQUENCE</scope>
</reference>
<dbReference type="HOGENOM" id="CLU_2459362_0_0_1"/>
<proteinExistence type="predicted"/>
<name>F0WCP5_9STRA</name>
<sequence length="89" mass="10254">MANSHFALDPVRNNIHLLTYGNHATRKRTKQLRMNQSSCFVAGRLCGLLNAQNIDRSNRSDNPVSIVKFFLIDLEWLLYCSGFTHYNKP</sequence>
<reference evidence="1" key="1">
    <citation type="journal article" date="2011" name="PLoS Biol.">
        <title>Gene gain and loss during evolution of obligate parasitism in the white rust pathogen of Arabidopsis thaliana.</title>
        <authorList>
            <person name="Kemen E."/>
            <person name="Gardiner A."/>
            <person name="Schultz-Larsen T."/>
            <person name="Kemen A.C."/>
            <person name="Balmuth A.L."/>
            <person name="Robert-Seilaniantz A."/>
            <person name="Bailey K."/>
            <person name="Holub E."/>
            <person name="Studholme D.J."/>
            <person name="Maclean D."/>
            <person name="Jones J.D."/>
        </authorList>
    </citation>
    <scope>NUCLEOTIDE SEQUENCE</scope>
</reference>
<evidence type="ECO:0000313" key="1">
    <source>
        <dbReference type="EMBL" id="CCA18966.1"/>
    </source>
</evidence>
<dbReference type="EMBL" id="FR824306">
    <property type="protein sequence ID" value="CCA24834.1"/>
    <property type="molecule type" value="Genomic_DNA"/>
</dbReference>
<accession>F0WCP5</accession>